<proteinExistence type="predicted"/>
<dbReference type="Proteomes" id="UP000075737">
    <property type="component" value="Unassembled WGS sequence"/>
</dbReference>
<dbReference type="Gene3D" id="3.60.15.10">
    <property type="entry name" value="Ribonuclease Z/Hydroxyacylglutathione hydrolase-like"/>
    <property type="match status" value="1"/>
</dbReference>
<dbReference type="SMART" id="SM00849">
    <property type="entry name" value="Lactamase_B"/>
    <property type="match status" value="1"/>
</dbReference>
<evidence type="ECO:0000256" key="5">
    <source>
        <dbReference type="ARBA" id="ARBA00023136"/>
    </source>
</evidence>
<dbReference type="AlphaFoldDB" id="A0A161PTI9"/>
<feature type="transmembrane region" description="Helical" evidence="6">
    <location>
        <begin position="325"/>
        <end position="342"/>
    </location>
</feature>
<keyword evidence="4 6" id="KW-1133">Transmembrane helix</keyword>
<evidence type="ECO:0000256" key="1">
    <source>
        <dbReference type="ARBA" id="ARBA00004651"/>
    </source>
</evidence>
<keyword evidence="9" id="KW-1185">Reference proteome</keyword>
<comment type="caution">
    <text evidence="8">The sequence shown here is derived from an EMBL/GenBank/DDBJ whole genome shotgun (WGS) entry which is preliminary data.</text>
</comment>
<evidence type="ECO:0000256" key="3">
    <source>
        <dbReference type="ARBA" id="ARBA00022692"/>
    </source>
</evidence>
<dbReference type="InterPro" id="IPR025405">
    <property type="entry name" value="DUF4131"/>
</dbReference>
<evidence type="ECO:0000256" key="2">
    <source>
        <dbReference type="ARBA" id="ARBA00022475"/>
    </source>
</evidence>
<dbReference type="OrthoDB" id="9761531at2"/>
<feature type="domain" description="Metallo-beta-lactamase" evidence="7">
    <location>
        <begin position="536"/>
        <end position="739"/>
    </location>
</feature>
<comment type="subcellular location">
    <subcellularLocation>
        <location evidence="1">Cell membrane</location>
        <topology evidence="1">Multi-pass membrane protein</topology>
    </subcellularLocation>
</comment>
<feature type="transmembrane region" description="Helical" evidence="6">
    <location>
        <begin position="505"/>
        <end position="522"/>
    </location>
</feature>
<feature type="transmembrane region" description="Helical" evidence="6">
    <location>
        <begin position="348"/>
        <end position="365"/>
    </location>
</feature>
<dbReference type="Pfam" id="PF13567">
    <property type="entry name" value="DUF4131"/>
    <property type="match status" value="1"/>
</dbReference>
<dbReference type="InterPro" id="IPR035681">
    <property type="entry name" value="ComA-like_MBL"/>
</dbReference>
<feature type="transmembrane region" description="Helical" evidence="6">
    <location>
        <begin position="29"/>
        <end position="47"/>
    </location>
</feature>
<feature type="transmembrane region" description="Helical" evidence="6">
    <location>
        <begin position="377"/>
        <end position="398"/>
    </location>
</feature>
<evidence type="ECO:0000313" key="9">
    <source>
        <dbReference type="Proteomes" id="UP000075737"/>
    </source>
</evidence>
<feature type="transmembrane region" description="Helical" evidence="6">
    <location>
        <begin position="53"/>
        <end position="72"/>
    </location>
</feature>
<dbReference type="RefSeq" id="WP_068748851.1">
    <property type="nucleotide sequence ID" value="NZ_LOHZ01000037.1"/>
</dbReference>
<feature type="transmembrane region" description="Helical" evidence="6">
    <location>
        <begin position="475"/>
        <end position="493"/>
    </location>
</feature>
<dbReference type="InterPro" id="IPR036866">
    <property type="entry name" value="RibonucZ/Hydroxyglut_hydro"/>
</dbReference>
<organism evidence="8 9">
    <name type="scientific">Thermovenabulum gondwanense</name>
    <dbReference type="NCBI Taxonomy" id="520767"/>
    <lineage>
        <taxon>Bacteria</taxon>
        <taxon>Bacillati</taxon>
        <taxon>Bacillota</taxon>
        <taxon>Clostridia</taxon>
        <taxon>Thermosediminibacterales</taxon>
        <taxon>Thermosediminibacteraceae</taxon>
        <taxon>Thermovenabulum</taxon>
    </lineage>
</organism>
<dbReference type="PANTHER" id="PTHR30619">
    <property type="entry name" value="DNA INTERNALIZATION/COMPETENCE PROTEIN COMEC/REC2"/>
    <property type="match status" value="1"/>
</dbReference>
<dbReference type="InterPro" id="IPR001279">
    <property type="entry name" value="Metallo-B-lactamas"/>
</dbReference>
<feature type="transmembrane region" description="Helical" evidence="6">
    <location>
        <begin position="248"/>
        <end position="268"/>
    </location>
</feature>
<dbReference type="NCBIfam" id="TIGR00361">
    <property type="entry name" value="ComEC_Rec2"/>
    <property type="match status" value="1"/>
</dbReference>
<dbReference type="SUPFAM" id="SSF56281">
    <property type="entry name" value="Metallo-hydrolase/oxidoreductase"/>
    <property type="match status" value="1"/>
</dbReference>
<gene>
    <name evidence="8" type="ORF">ATZ99_17340</name>
</gene>
<dbReference type="InterPro" id="IPR052159">
    <property type="entry name" value="Competence_DNA_uptake"/>
</dbReference>
<dbReference type="Pfam" id="PF03772">
    <property type="entry name" value="Competence"/>
    <property type="match status" value="1"/>
</dbReference>
<feature type="transmembrane region" description="Helical" evidence="6">
    <location>
        <begin position="6"/>
        <end position="22"/>
    </location>
</feature>
<dbReference type="STRING" id="520767.ATZ99_17340"/>
<name>A0A161PTI9_9FIRM</name>
<keyword evidence="5 6" id="KW-0472">Membrane</keyword>
<keyword evidence="2" id="KW-1003">Cell membrane</keyword>
<evidence type="ECO:0000313" key="8">
    <source>
        <dbReference type="EMBL" id="KYO65145.1"/>
    </source>
</evidence>
<dbReference type="InterPro" id="IPR004797">
    <property type="entry name" value="Competence_ComEC/Rec2"/>
</dbReference>
<feature type="transmembrane region" description="Helical" evidence="6">
    <location>
        <begin position="302"/>
        <end position="318"/>
    </location>
</feature>
<evidence type="ECO:0000256" key="4">
    <source>
        <dbReference type="ARBA" id="ARBA00022989"/>
    </source>
</evidence>
<dbReference type="GO" id="GO:0005886">
    <property type="term" value="C:plasma membrane"/>
    <property type="evidence" value="ECO:0007669"/>
    <property type="project" value="UniProtKB-SubCell"/>
</dbReference>
<accession>A0A161PTI9</accession>
<feature type="transmembrane region" description="Helical" evidence="6">
    <location>
        <begin position="444"/>
        <end position="463"/>
    </location>
</feature>
<evidence type="ECO:0000259" key="7">
    <source>
        <dbReference type="SMART" id="SM00849"/>
    </source>
</evidence>
<dbReference type="Pfam" id="PF00753">
    <property type="entry name" value="Lactamase_B"/>
    <property type="match status" value="1"/>
</dbReference>
<reference evidence="8 9" key="1">
    <citation type="submission" date="2015-12" db="EMBL/GenBank/DDBJ databases">
        <title>Draft genome of Thermovenabulum gondwanense isolated from a red thermophilic microbial mat colonisisng an outflow channel of a bore well.</title>
        <authorList>
            <person name="Patel B.K."/>
        </authorList>
    </citation>
    <scope>NUCLEOTIDE SEQUENCE [LARGE SCALE GENOMIC DNA]</scope>
    <source>
        <strain evidence="8 9">R270</strain>
    </source>
</reference>
<feature type="transmembrane region" description="Helical" evidence="6">
    <location>
        <begin position="280"/>
        <end position="296"/>
    </location>
</feature>
<dbReference type="InterPro" id="IPR004477">
    <property type="entry name" value="ComEC_N"/>
</dbReference>
<sequence>MYRFFLNVTIAMITGYLTAYFLPDAGRFFYYFASIFILISLSLLFYYLNTRKYNHIILITAVFLLSLLYFHYYELKMQNDFIDYNGQELELIGYIKDFPEVKSNEVIYSINTLYIKKDSTYKRIKGIIRLKTVGNKNLFNYGDVLRFKGKIRIPKERTNPGSADYKAVMLQKGIFATIFSREIEKIGEYNEGLLRTYIYKVAYNLREHYRKVLQSNLDLKFSSVMMSVIFGIKSNVDSELLKEMGEGGIIHVLAASGLNVGIIYTAFYSLLNFIKIKRSIKAYISLFIVFIYALAANFSPPVFRAFIMLLIMVLGNIINRRSDPVNNLSFAAFLVLIFNPFLLFSISFQFSFLATLGLILFYGYFKRMFSFLPNFLNTTFSTTLSAQILLIPFLIYYFHYISLVSIFTNIIIVPIISFCLLIGLISGINIFPIFNSILLKLSELLLKYSLMFNSIVIKFPYAVVPVEDKGLLPLILYYLIIAILFDFPNNMLSKGNYYIYYYKKFKVTTLILSILLIIFIYFQKSPLQITFLDVGQGDSCVIKTEDNKAFIIDGGGTPGYLTGDFDTGKDILDPFLKSKGLNNIEALIISHFDDDHARGLLYILKNYKVNYLIYGARSSAMLYDEIIRVAIKKNVKVLSITGGDEFKYRNIKFEVLNPLKKYDYKDENDASIVLKMDYKGFKILFTGDLSVEGEKLLLQQKADLKANVLKVGHHGSRTSSSQEFVKAVSPQFAVISVGENNFGHPSEDVLNLLKKQKISILRTDELGAITFKIFDNRIRIETMRDN</sequence>
<evidence type="ECO:0000256" key="6">
    <source>
        <dbReference type="SAM" id="Phobius"/>
    </source>
</evidence>
<dbReference type="EMBL" id="LOHZ01000037">
    <property type="protein sequence ID" value="KYO65145.1"/>
    <property type="molecule type" value="Genomic_DNA"/>
</dbReference>
<dbReference type="NCBIfam" id="TIGR00360">
    <property type="entry name" value="ComEC_N-term"/>
    <property type="match status" value="1"/>
</dbReference>
<keyword evidence="3 6" id="KW-0812">Transmembrane</keyword>
<dbReference type="GO" id="GO:0030420">
    <property type="term" value="P:establishment of competence for transformation"/>
    <property type="evidence" value="ECO:0007669"/>
    <property type="project" value="InterPro"/>
</dbReference>
<feature type="transmembrane region" description="Helical" evidence="6">
    <location>
        <begin position="410"/>
        <end position="432"/>
    </location>
</feature>
<protein>
    <recommendedName>
        <fullName evidence="7">Metallo-beta-lactamase domain-containing protein</fullName>
    </recommendedName>
</protein>
<dbReference type="CDD" id="cd07731">
    <property type="entry name" value="ComA-like_MBL-fold"/>
    <property type="match status" value="1"/>
</dbReference>
<dbReference type="PANTHER" id="PTHR30619:SF1">
    <property type="entry name" value="RECOMBINATION PROTEIN 2"/>
    <property type="match status" value="1"/>
</dbReference>